<comment type="caution">
    <text evidence="1">The sequence shown here is derived from an EMBL/GenBank/DDBJ whole genome shotgun (WGS) entry which is preliminary data.</text>
</comment>
<gene>
    <name evidence="1" type="ORF">RRG08_004420</name>
</gene>
<evidence type="ECO:0000313" key="2">
    <source>
        <dbReference type="Proteomes" id="UP001283361"/>
    </source>
</evidence>
<accession>A0AAE1CT45</accession>
<dbReference type="Proteomes" id="UP001283361">
    <property type="component" value="Unassembled WGS sequence"/>
</dbReference>
<sequence>MRGHSTACTQQHVETELKLYTVPAKQDSEVRVDQREKKHVHNKSDLEMPTLGLNVQHRAGDLFTFSIGVSAITHKTNSFTLRACLTSARFANVCSSWCAGSVSRRVPSRGPLVICLAYGPIKMRPVHGITRPQYRRGEAKLAIHGLFTLNGGNTHALYHHPGSFAYARNGVGVLVNTRNR</sequence>
<dbReference type="EMBL" id="JAWDGP010006866">
    <property type="protein sequence ID" value="KAK3734036.1"/>
    <property type="molecule type" value="Genomic_DNA"/>
</dbReference>
<name>A0AAE1CT45_9GAST</name>
<evidence type="ECO:0000313" key="1">
    <source>
        <dbReference type="EMBL" id="KAK3734036.1"/>
    </source>
</evidence>
<organism evidence="1 2">
    <name type="scientific">Elysia crispata</name>
    <name type="common">lettuce slug</name>
    <dbReference type="NCBI Taxonomy" id="231223"/>
    <lineage>
        <taxon>Eukaryota</taxon>
        <taxon>Metazoa</taxon>
        <taxon>Spiralia</taxon>
        <taxon>Lophotrochozoa</taxon>
        <taxon>Mollusca</taxon>
        <taxon>Gastropoda</taxon>
        <taxon>Heterobranchia</taxon>
        <taxon>Euthyneura</taxon>
        <taxon>Panpulmonata</taxon>
        <taxon>Sacoglossa</taxon>
        <taxon>Placobranchoidea</taxon>
        <taxon>Plakobranchidae</taxon>
        <taxon>Elysia</taxon>
    </lineage>
</organism>
<proteinExistence type="predicted"/>
<reference evidence="1" key="1">
    <citation type="journal article" date="2023" name="G3 (Bethesda)">
        <title>A reference genome for the long-term kleptoplast-retaining sea slug Elysia crispata morphotype clarki.</title>
        <authorList>
            <person name="Eastman K.E."/>
            <person name="Pendleton A.L."/>
            <person name="Shaikh M.A."/>
            <person name="Suttiyut T."/>
            <person name="Ogas R."/>
            <person name="Tomko P."/>
            <person name="Gavelis G."/>
            <person name="Widhalm J.R."/>
            <person name="Wisecaver J.H."/>
        </authorList>
    </citation>
    <scope>NUCLEOTIDE SEQUENCE</scope>
    <source>
        <strain evidence="1">ECLA1</strain>
    </source>
</reference>
<keyword evidence="2" id="KW-1185">Reference proteome</keyword>
<protein>
    <submittedName>
        <fullName evidence="1">Uncharacterized protein</fullName>
    </submittedName>
</protein>
<dbReference type="AlphaFoldDB" id="A0AAE1CT45"/>